<proteinExistence type="predicted"/>
<accession>A0A0A8Z5H2</accession>
<organism evidence="1">
    <name type="scientific">Arundo donax</name>
    <name type="common">Giant reed</name>
    <name type="synonym">Donax arundinaceus</name>
    <dbReference type="NCBI Taxonomy" id="35708"/>
    <lineage>
        <taxon>Eukaryota</taxon>
        <taxon>Viridiplantae</taxon>
        <taxon>Streptophyta</taxon>
        <taxon>Embryophyta</taxon>
        <taxon>Tracheophyta</taxon>
        <taxon>Spermatophyta</taxon>
        <taxon>Magnoliopsida</taxon>
        <taxon>Liliopsida</taxon>
        <taxon>Poales</taxon>
        <taxon>Poaceae</taxon>
        <taxon>PACMAD clade</taxon>
        <taxon>Arundinoideae</taxon>
        <taxon>Arundineae</taxon>
        <taxon>Arundo</taxon>
    </lineage>
</organism>
<name>A0A0A8Z5H2_ARUDO</name>
<reference evidence="1" key="1">
    <citation type="submission" date="2014-09" db="EMBL/GenBank/DDBJ databases">
        <authorList>
            <person name="Magalhaes I.L.F."/>
            <person name="Oliveira U."/>
            <person name="Santos F.R."/>
            <person name="Vidigal T.H.D.A."/>
            <person name="Brescovit A.D."/>
            <person name="Santos A.J."/>
        </authorList>
    </citation>
    <scope>NUCLEOTIDE SEQUENCE</scope>
    <source>
        <tissue evidence="1">Shoot tissue taken approximately 20 cm above the soil surface</tissue>
    </source>
</reference>
<dbReference type="EMBL" id="GBRH01263266">
    <property type="protein sequence ID" value="JAD34629.1"/>
    <property type="molecule type" value="Transcribed_RNA"/>
</dbReference>
<sequence length="20" mass="2339">MTVFQADSLAFSILIHRLIY</sequence>
<reference evidence="1" key="2">
    <citation type="journal article" date="2015" name="Data Brief">
        <title>Shoot transcriptome of the giant reed, Arundo donax.</title>
        <authorList>
            <person name="Barrero R.A."/>
            <person name="Guerrero F.D."/>
            <person name="Moolhuijzen P."/>
            <person name="Goolsby J.A."/>
            <person name="Tidwell J."/>
            <person name="Bellgard S.E."/>
            <person name="Bellgard M.I."/>
        </authorList>
    </citation>
    <scope>NUCLEOTIDE SEQUENCE</scope>
    <source>
        <tissue evidence="1">Shoot tissue taken approximately 20 cm above the soil surface</tissue>
    </source>
</reference>
<dbReference type="AlphaFoldDB" id="A0A0A8Z5H2"/>
<evidence type="ECO:0000313" key="1">
    <source>
        <dbReference type="EMBL" id="JAD34629.1"/>
    </source>
</evidence>
<protein>
    <submittedName>
        <fullName evidence="1">Uncharacterized protein</fullName>
    </submittedName>
</protein>